<dbReference type="Proteomes" id="UP001256827">
    <property type="component" value="Chromosome"/>
</dbReference>
<dbReference type="EMBL" id="CP134050">
    <property type="protein sequence ID" value="WNC14748.1"/>
    <property type="molecule type" value="Genomic_DNA"/>
</dbReference>
<dbReference type="RefSeq" id="WP_310767375.1">
    <property type="nucleotide sequence ID" value="NZ_CP134050.1"/>
</dbReference>
<keyword evidence="2" id="KW-1185">Reference proteome</keyword>
<gene>
    <name evidence="1" type="ORF">RGB73_29505</name>
</gene>
<reference evidence="1 2" key="1">
    <citation type="submission" date="2023-09" db="EMBL/GenBank/DDBJ databases">
        <title>Complete Genome and Methylome dissection of Bacillus brevis NEB573 original source of BbsI restriction endonuclease.</title>
        <authorList>
            <person name="Fomenkov A."/>
            <person name="Roberts R.D."/>
        </authorList>
    </citation>
    <scope>NUCLEOTIDE SEQUENCE [LARGE SCALE GENOMIC DNA]</scope>
    <source>
        <strain evidence="1 2">NEB573</strain>
    </source>
</reference>
<accession>A0ABY9T4B3</accession>
<protein>
    <submittedName>
        <fullName evidence="1">Beta-mannanase</fullName>
    </submittedName>
</protein>
<sequence>MMIKWEETTQLSIKDVVCQLQGNEYVINWHWGEEVPCVYVHRSRYEEPFDISRIDEYELKLYTREEYKAHKGLREKHEGIGRYTYRIFPCRLENGRPVLLVPAGESHIVHVRTGKAKIYYSFKRGRSWFRSYQPVQIRIFSELPIPKEALCYVKKEGAPPAHKDDGTQYPFIRDLEPGVNLLPEIEIRKTDVIRLFFTDGKKYGELYELIPE</sequence>
<organism evidence="1 2">
    <name type="scientific">Brevibacillus brevis</name>
    <name type="common">Bacillus brevis</name>
    <dbReference type="NCBI Taxonomy" id="1393"/>
    <lineage>
        <taxon>Bacteria</taxon>
        <taxon>Bacillati</taxon>
        <taxon>Bacillota</taxon>
        <taxon>Bacilli</taxon>
        <taxon>Bacillales</taxon>
        <taxon>Paenibacillaceae</taxon>
        <taxon>Brevibacillus</taxon>
    </lineage>
</organism>
<proteinExistence type="predicted"/>
<evidence type="ECO:0000313" key="2">
    <source>
        <dbReference type="Proteomes" id="UP001256827"/>
    </source>
</evidence>
<evidence type="ECO:0000313" key="1">
    <source>
        <dbReference type="EMBL" id="WNC14748.1"/>
    </source>
</evidence>
<name>A0ABY9T4B3_BREBE</name>